<dbReference type="EMBL" id="JAPWDS010000006">
    <property type="protein sequence ID" value="KAJ5493662.1"/>
    <property type="molecule type" value="Genomic_DNA"/>
</dbReference>
<organism evidence="1 2">
    <name type="scientific">Penicillium fimorum</name>
    <dbReference type="NCBI Taxonomy" id="1882269"/>
    <lineage>
        <taxon>Eukaryota</taxon>
        <taxon>Fungi</taxon>
        <taxon>Dikarya</taxon>
        <taxon>Ascomycota</taxon>
        <taxon>Pezizomycotina</taxon>
        <taxon>Eurotiomycetes</taxon>
        <taxon>Eurotiomycetidae</taxon>
        <taxon>Eurotiales</taxon>
        <taxon>Aspergillaceae</taxon>
        <taxon>Penicillium</taxon>
    </lineage>
</organism>
<reference evidence="1" key="2">
    <citation type="journal article" date="2023" name="IMA Fungus">
        <title>Comparative genomic study of the Penicillium genus elucidates a diverse pangenome and 15 lateral gene transfer events.</title>
        <authorList>
            <person name="Petersen C."/>
            <person name="Sorensen T."/>
            <person name="Nielsen M.R."/>
            <person name="Sondergaard T.E."/>
            <person name="Sorensen J.L."/>
            <person name="Fitzpatrick D.A."/>
            <person name="Frisvad J.C."/>
            <person name="Nielsen K.L."/>
        </authorList>
    </citation>
    <scope>NUCLEOTIDE SEQUENCE</scope>
    <source>
        <strain evidence="1">IBT 29495</strain>
    </source>
</reference>
<dbReference type="OrthoDB" id="630188at2759"/>
<keyword evidence="2" id="KW-1185">Reference proteome</keyword>
<name>A0A9W9XIL2_9EURO</name>
<dbReference type="Proteomes" id="UP001149954">
    <property type="component" value="Unassembled WGS sequence"/>
</dbReference>
<gene>
    <name evidence="1" type="ORF">N7463_009749</name>
</gene>
<evidence type="ECO:0000313" key="1">
    <source>
        <dbReference type="EMBL" id="KAJ5493662.1"/>
    </source>
</evidence>
<sequence>MSSPETFFIYGHNISLSHLHPLGIYFTTEQRNPISVEFAEMSETAAANVKTRFLVFSNTHEVNSPPDFVSGQYEDVVIHCGDLTTESKIDEYKASIGFLQALKAPLQTCFQRKVAEAQHLDPQLVQKVYGNYKEA</sequence>
<dbReference type="AlphaFoldDB" id="A0A9W9XIL2"/>
<accession>A0A9W9XIL2</accession>
<protein>
    <submittedName>
        <fullName evidence="1">Uncharacterized protein</fullName>
    </submittedName>
</protein>
<comment type="caution">
    <text evidence="1">The sequence shown here is derived from an EMBL/GenBank/DDBJ whole genome shotgun (WGS) entry which is preliminary data.</text>
</comment>
<proteinExistence type="predicted"/>
<dbReference type="InterPro" id="IPR029052">
    <property type="entry name" value="Metallo-depent_PP-like"/>
</dbReference>
<reference evidence="1" key="1">
    <citation type="submission" date="2022-12" db="EMBL/GenBank/DDBJ databases">
        <authorList>
            <person name="Petersen C."/>
        </authorList>
    </citation>
    <scope>NUCLEOTIDE SEQUENCE</scope>
    <source>
        <strain evidence="1">IBT 29495</strain>
    </source>
</reference>
<evidence type="ECO:0000313" key="2">
    <source>
        <dbReference type="Proteomes" id="UP001149954"/>
    </source>
</evidence>
<dbReference type="Gene3D" id="3.60.21.10">
    <property type="match status" value="1"/>
</dbReference>